<accession>A0A2J7ZVS3</accession>
<proteinExistence type="predicted"/>
<dbReference type="EMBL" id="PGGS01000395">
    <property type="protein sequence ID" value="PNH04364.1"/>
    <property type="molecule type" value="Genomic_DNA"/>
</dbReference>
<dbReference type="Proteomes" id="UP000236333">
    <property type="component" value="Unassembled WGS sequence"/>
</dbReference>
<organism evidence="1 2">
    <name type="scientific">Tetrabaena socialis</name>
    <dbReference type="NCBI Taxonomy" id="47790"/>
    <lineage>
        <taxon>Eukaryota</taxon>
        <taxon>Viridiplantae</taxon>
        <taxon>Chlorophyta</taxon>
        <taxon>core chlorophytes</taxon>
        <taxon>Chlorophyceae</taxon>
        <taxon>CS clade</taxon>
        <taxon>Chlamydomonadales</taxon>
        <taxon>Tetrabaenaceae</taxon>
        <taxon>Tetrabaena</taxon>
    </lineage>
</organism>
<name>A0A2J7ZVS3_9CHLO</name>
<dbReference type="AlphaFoldDB" id="A0A2J7ZVS3"/>
<gene>
    <name evidence="1" type="ORF">TSOC_009478</name>
</gene>
<sequence length="77" mass="8136">MLGKLLLVAPAKGEDPRVNEKAAREVLSLKAYVLRAMRYLFSVERNRKASAGGGAGKEGGRGALRTDGVCVGFRACA</sequence>
<keyword evidence="2" id="KW-1185">Reference proteome</keyword>
<comment type="caution">
    <text evidence="1">The sequence shown here is derived from an EMBL/GenBank/DDBJ whole genome shotgun (WGS) entry which is preliminary data.</text>
</comment>
<reference evidence="1 2" key="1">
    <citation type="journal article" date="2017" name="Mol. Biol. Evol.">
        <title>The 4-celled Tetrabaena socialis nuclear genome reveals the essential components for genetic control of cell number at the origin of multicellularity in the volvocine lineage.</title>
        <authorList>
            <person name="Featherston J."/>
            <person name="Arakaki Y."/>
            <person name="Hanschen E.R."/>
            <person name="Ferris P.J."/>
            <person name="Michod R.E."/>
            <person name="Olson B.J.S.C."/>
            <person name="Nozaki H."/>
            <person name="Durand P.M."/>
        </authorList>
    </citation>
    <scope>NUCLEOTIDE SEQUENCE [LARGE SCALE GENOMIC DNA]</scope>
    <source>
        <strain evidence="1 2">NIES-571</strain>
    </source>
</reference>
<protein>
    <submittedName>
        <fullName evidence="1">Uncharacterized protein</fullName>
    </submittedName>
</protein>
<evidence type="ECO:0000313" key="1">
    <source>
        <dbReference type="EMBL" id="PNH04364.1"/>
    </source>
</evidence>
<evidence type="ECO:0000313" key="2">
    <source>
        <dbReference type="Proteomes" id="UP000236333"/>
    </source>
</evidence>